<keyword evidence="2" id="KW-1185">Reference proteome</keyword>
<name>A0A1H1TLW5_9ACTN</name>
<protein>
    <submittedName>
        <fullName evidence="1">Uncharacterized protein</fullName>
    </submittedName>
</protein>
<evidence type="ECO:0000313" key="1">
    <source>
        <dbReference type="EMBL" id="SDS61162.1"/>
    </source>
</evidence>
<reference evidence="1 2" key="1">
    <citation type="submission" date="2016-10" db="EMBL/GenBank/DDBJ databases">
        <authorList>
            <person name="de Groot N.N."/>
        </authorList>
    </citation>
    <scope>NUCLEOTIDE SEQUENCE [LARGE SCALE GENOMIC DNA]</scope>
    <source>
        <strain evidence="1 2">DSM 21800</strain>
    </source>
</reference>
<dbReference type="RefSeq" id="WP_091525020.1">
    <property type="nucleotide sequence ID" value="NZ_LT629772.1"/>
</dbReference>
<dbReference type="STRING" id="630515.SAMN04489812_2444"/>
<evidence type="ECO:0000313" key="2">
    <source>
        <dbReference type="Proteomes" id="UP000199103"/>
    </source>
</evidence>
<organism evidence="1 2">
    <name type="scientific">Microlunatus soli</name>
    <dbReference type="NCBI Taxonomy" id="630515"/>
    <lineage>
        <taxon>Bacteria</taxon>
        <taxon>Bacillati</taxon>
        <taxon>Actinomycetota</taxon>
        <taxon>Actinomycetes</taxon>
        <taxon>Propionibacteriales</taxon>
        <taxon>Propionibacteriaceae</taxon>
        <taxon>Microlunatus</taxon>
    </lineage>
</organism>
<dbReference type="AlphaFoldDB" id="A0A1H1TLW5"/>
<proteinExistence type="predicted"/>
<accession>A0A1H1TLW5</accession>
<dbReference type="Proteomes" id="UP000199103">
    <property type="component" value="Chromosome I"/>
</dbReference>
<gene>
    <name evidence="1" type="ORF">SAMN04489812_2444</name>
</gene>
<dbReference type="EMBL" id="LT629772">
    <property type="protein sequence ID" value="SDS61162.1"/>
    <property type="molecule type" value="Genomic_DNA"/>
</dbReference>
<sequence>METGTIRANLANGSSNMLIKELRTVQKLPEASTTARPTIAFQTVMLSNEIFKDKMMRRWVTHAVSRQEKYGFRPCWRWSRKDKYDTGPVDLQHR</sequence>